<reference evidence="4" key="1">
    <citation type="submission" date="2023-01" db="EMBL/GenBank/DDBJ databases">
        <title>Metagenome sequencing of chrysophaentin producing Chrysophaeum taylorii.</title>
        <authorList>
            <person name="Davison J."/>
            <person name="Bewley C."/>
        </authorList>
    </citation>
    <scope>NUCLEOTIDE SEQUENCE</scope>
    <source>
        <strain evidence="4">NIES-1699</strain>
    </source>
</reference>
<evidence type="ECO:0000313" key="5">
    <source>
        <dbReference type="Proteomes" id="UP001230188"/>
    </source>
</evidence>
<evidence type="ECO:0000256" key="2">
    <source>
        <dbReference type="SAM" id="MobiDB-lite"/>
    </source>
</evidence>
<organism evidence="4 5">
    <name type="scientific">Chrysophaeum taylorii</name>
    <dbReference type="NCBI Taxonomy" id="2483200"/>
    <lineage>
        <taxon>Eukaryota</taxon>
        <taxon>Sar</taxon>
        <taxon>Stramenopiles</taxon>
        <taxon>Ochrophyta</taxon>
        <taxon>Pelagophyceae</taxon>
        <taxon>Pelagomonadales</taxon>
        <taxon>Pelagomonadaceae</taxon>
        <taxon>Chrysophaeum</taxon>
    </lineage>
</organism>
<dbReference type="SUPFAM" id="SSF48350">
    <property type="entry name" value="GTPase activation domain, GAP"/>
    <property type="match status" value="1"/>
</dbReference>
<evidence type="ECO:0000256" key="1">
    <source>
        <dbReference type="ARBA" id="ARBA00022468"/>
    </source>
</evidence>
<evidence type="ECO:0000313" key="4">
    <source>
        <dbReference type="EMBL" id="KAJ8605358.1"/>
    </source>
</evidence>
<dbReference type="GO" id="GO:0005737">
    <property type="term" value="C:cytoplasm"/>
    <property type="evidence" value="ECO:0007669"/>
    <property type="project" value="TreeGrafter"/>
</dbReference>
<feature type="compositionally biased region" description="Polar residues" evidence="2">
    <location>
        <begin position="293"/>
        <end position="304"/>
    </location>
</feature>
<feature type="region of interest" description="Disordered" evidence="2">
    <location>
        <begin position="237"/>
        <end position="267"/>
    </location>
</feature>
<feature type="region of interest" description="Disordered" evidence="2">
    <location>
        <begin position="29"/>
        <end position="57"/>
    </location>
</feature>
<dbReference type="Pfam" id="PF00620">
    <property type="entry name" value="RhoGAP"/>
    <property type="match status" value="1"/>
</dbReference>
<dbReference type="CDD" id="cd00159">
    <property type="entry name" value="RhoGAP"/>
    <property type="match status" value="1"/>
</dbReference>
<feature type="compositionally biased region" description="Low complexity" evidence="2">
    <location>
        <begin position="251"/>
        <end position="267"/>
    </location>
</feature>
<keyword evidence="1" id="KW-0343">GTPase activation</keyword>
<gene>
    <name evidence="4" type="ORF">CTAYLR_002345</name>
</gene>
<dbReference type="GO" id="GO:0007165">
    <property type="term" value="P:signal transduction"/>
    <property type="evidence" value="ECO:0007669"/>
    <property type="project" value="InterPro"/>
</dbReference>
<feature type="compositionally biased region" description="Pro residues" evidence="2">
    <location>
        <begin position="240"/>
        <end position="250"/>
    </location>
</feature>
<accession>A0AAD7XN44</accession>
<dbReference type="AlphaFoldDB" id="A0AAD7XN44"/>
<dbReference type="InterPro" id="IPR008936">
    <property type="entry name" value="Rho_GTPase_activation_prot"/>
</dbReference>
<proteinExistence type="predicted"/>
<feature type="domain" description="Rho-GAP" evidence="3">
    <location>
        <begin position="54"/>
        <end position="239"/>
    </location>
</feature>
<dbReference type="PANTHER" id="PTHR23176">
    <property type="entry name" value="RHO/RAC/CDC GTPASE-ACTIVATING PROTEIN"/>
    <property type="match status" value="1"/>
</dbReference>
<name>A0AAD7XN44_9STRA</name>
<dbReference type="Gene3D" id="1.10.555.10">
    <property type="entry name" value="Rho GTPase activation protein"/>
    <property type="match status" value="1"/>
</dbReference>
<sequence length="379" mass="40811">MSSRFRALFATPKKEARSKQEAPAALVFPLFEKSPPMTQKKKKKQKKAPSPPAGRLPTLSLRAAEGVRLALDLLDATPAVLETEGLWRACGVVSAINTLAAELIAGDCARSLEAHLAQGDVNEVIGAVKAVLKRHQPLTTYEMCAAFVRGDDERSLLSELPPINRQTLCRLALHFDRLLKHADTNRMSWRALSVALAPTLLRRDEAALDSLEAVERAKADAAAFPPAVERLLKALAPAARRPPPPPPPKTPSADATSRTAPAGSASTATAILQAAQAAHRAGHTKSWRIANLQQKHASSASQKTAARPPRAPADGQLNSQRRIVRAFTSTSPIHHLSSPRRLNPSFSVSDLELAAEDDPTDVIHADDDDRTPIITTATW</sequence>
<dbReference type="PROSITE" id="PS50238">
    <property type="entry name" value="RHOGAP"/>
    <property type="match status" value="1"/>
</dbReference>
<protein>
    <recommendedName>
        <fullName evidence="3">Rho-GAP domain-containing protein</fullName>
    </recommendedName>
</protein>
<comment type="caution">
    <text evidence="4">The sequence shown here is derived from an EMBL/GenBank/DDBJ whole genome shotgun (WGS) entry which is preliminary data.</text>
</comment>
<evidence type="ECO:0000259" key="3">
    <source>
        <dbReference type="PROSITE" id="PS50238"/>
    </source>
</evidence>
<keyword evidence="5" id="KW-1185">Reference proteome</keyword>
<dbReference type="InterPro" id="IPR000198">
    <property type="entry name" value="RhoGAP_dom"/>
</dbReference>
<feature type="region of interest" description="Disordered" evidence="2">
    <location>
        <begin position="359"/>
        <end position="379"/>
    </location>
</feature>
<dbReference type="InterPro" id="IPR050729">
    <property type="entry name" value="Rho-GAP"/>
</dbReference>
<dbReference type="GO" id="GO:0005096">
    <property type="term" value="F:GTPase activator activity"/>
    <property type="evidence" value="ECO:0007669"/>
    <property type="project" value="UniProtKB-KW"/>
</dbReference>
<dbReference type="Proteomes" id="UP001230188">
    <property type="component" value="Unassembled WGS sequence"/>
</dbReference>
<feature type="region of interest" description="Disordered" evidence="2">
    <location>
        <begin position="293"/>
        <end position="319"/>
    </location>
</feature>
<dbReference type="PANTHER" id="PTHR23176:SF129">
    <property type="entry name" value="RHO GTPASE ACTIVATING PROTEIN AT 16F, ISOFORM E-RELATED"/>
    <property type="match status" value="1"/>
</dbReference>
<dbReference type="SMART" id="SM00324">
    <property type="entry name" value="RhoGAP"/>
    <property type="match status" value="1"/>
</dbReference>
<feature type="compositionally biased region" description="Basic and acidic residues" evidence="2">
    <location>
        <begin position="361"/>
        <end position="371"/>
    </location>
</feature>
<dbReference type="EMBL" id="JAQMWT010000316">
    <property type="protein sequence ID" value="KAJ8605358.1"/>
    <property type="molecule type" value="Genomic_DNA"/>
</dbReference>